<dbReference type="InterPro" id="IPR004839">
    <property type="entry name" value="Aminotransferase_I/II_large"/>
</dbReference>
<gene>
    <name evidence="4" type="ORF">E1J38_005055</name>
</gene>
<dbReference type="Gene3D" id="3.90.1150.10">
    <property type="entry name" value="Aspartate Aminotransferase, domain 1"/>
    <property type="match status" value="1"/>
</dbReference>
<evidence type="ECO:0000256" key="1">
    <source>
        <dbReference type="ARBA" id="ARBA00001933"/>
    </source>
</evidence>
<dbReference type="InterPro" id="IPR015422">
    <property type="entry name" value="PyrdxlP-dep_Trfase_small"/>
</dbReference>
<dbReference type="RefSeq" id="WP_133356088.1">
    <property type="nucleotide sequence ID" value="NZ_SMZJ02000003.1"/>
</dbReference>
<name>A0A562YEY4_9FLAO</name>
<evidence type="ECO:0000259" key="3">
    <source>
        <dbReference type="Pfam" id="PF00155"/>
    </source>
</evidence>
<proteinExistence type="predicted"/>
<sequence>MRNLLKQTPEEKNDLYHFEKANRNNSLKDKSFNFNVMLNSLEANKQFTYRRIIVSATGRTVLVFDKELNKERKMLMFASNNYLGFANHPYIQEKIGIVLKKYGTGVGGPPLLNGYTSLMKELEERLSTLKKKEGTLIFPSGYMANLGLVSAISTKQNNFVLDKYSHASLYDGIKLNNANLITFKHNNLESLQDVLIKLESKNYKETFVCVEGVYSMDGDLAELPQIVNKCKKYGAALILDDAHGTGILGENGGGTAEYFKLEKEIDISMGTFSKVFALTGGFLSANRDLIDYIRYYSRPYVFSAALPPITIASVLAGLDLIENEPWRRKKVLENTRYTIEKLQKFELTAEPKAAIISVRVPEWINIRKANVQLDKMGVFLNAIEFPAVSQNDQRFRISISAEHTLQDIDKLVSCLEKVWQDSVKTS</sequence>
<dbReference type="Pfam" id="PF00155">
    <property type="entry name" value="Aminotran_1_2"/>
    <property type="match status" value="1"/>
</dbReference>
<reference evidence="4 5" key="2">
    <citation type="submission" date="2019-07" db="EMBL/GenBank/DDBJ databases">
        <title>Seonamhaeicola sp. W255 draft genome.</title>
        <authorList>
            <person name="Zhang X.-Y."/>
            <person name="Zhang R."/>
            <person name="Zhong Y.-L."/>
            <person name="Du Z.-J."/>
        </authorList>
    </citation>
    <scope>NUCLEOTIDE SEQUENCE [LARGE SCALE GENOMIC DNA]</scope>
    <source>
        <strain evidence="4 5">W255</strain>
    </source>
</reference>
<accession>A0A562YEY4</accession>
<dbReference type="Gene3D" id="3.40.640.10">
    <property type="entry name" value="Type I PLP-dependent aspartate aminotransferase-like (Major domain)"/>
    <property type="match status" value="1"/>
</dbReference>
<dbReference type="InterPro" id="IPR015424">
    <property type="entry name" value="PyrdxlP-dep_Trfase"/>
</dbReference>
<dbReference type="SUPFAM" id="SSF53383">
    <property type="entry name" value="PLP-dependent transferases"/>
    <property type="match status" value="1"/>
</dbReference>
<keyword evidence="2 4" id="KW-0808">Transferase</keyword>
<dbReference type="GO" id="GO:0030170">
    <property type="term" value="F:pyridoxal phosphate binding"/>
    <property type="evidence" value="ECO:0007669"/>
    <property type="project" value="InterPro"/>
</dbReference>
<protein>
    <submittedName>
        <fullName evidence="4">Pyridoxal phosphate-dependent aminotransferase family protein</fullName>
    </submittedName>
</protein>
<dbReference type="AlphaFoldDB" id="A0A562YEY4"/>
<dbReference type="EMBL" id="SMZJ02000003">
    <property type="protein sequence ID" value="TWO33266.1"/>
    <property type="molecule type" value="Genomic_DNA"/>
</dbReference>
<keyword evidence="4" id="KW-0032">Aminotransferase</keyword>
<reference evidence="4 5" key="1">
    <citation type="submission" date="2019-03" db="EMBL/GenBank/DDBJ databases">
        <authorList>
            <person name="Zhong Y.L."/>
        </authorList>
    </citation>
    <scope>NUCLEOTIDE SEQUENCE [LARGE SCALE GENOMIC DNA]</scope>
    <source>
        <strain evidence="4 5">W255</strain>
    </source>
</reference>
<dbReference type="Proteomes" id="UP000295814">
    <property type="component" value="Unassembled WGS sequence"/>
</dbReference>
<comment type="caution">
    <text evidence="4">The sequence shown here is derived from an EMBL/GenBank/DDBJ whole genome shotgun (WGS) entry which is preliminary data.</text>
</comment>
<evidence type="ECO:0000256" key="2">
    <source>
        <dbReference type="ARBA" id="ARBA00022679"/>
    </source>
</evidence>
<feature type="domain" description="Aminotransferase class I/classII large" evidence="3">
    <location>
        <begin position="73"/>
        <end position="413"/>
    </location>
</feature>
<dbReference type="InterPro" id="IPR050087">
    <property type="entry name" value="AON_synthase_class-II"/>
</dbReference>
<dbReference type="GO" id="GO:0008483">
    <property type="term" value="F:transaminase activity"/>
    <property type="evidence" value="ECO:0007669"/>
    <property type="project" value="UniProtKB-KW"/>
</dbReference>
<organism evidence="4 5">
    <name type="scientific">Seonamhaeicola sediminis</name>
    <dbReference type="NCBI Taxonomy" id="2528206"/>
    <lineage>
        <taxon>Bacteria</taxon>
        <taxon>Pseudomonadati</taxon>
        <taxon>Bacteroidota</taxon>
        <taxon>Flavobacteriia</taxon>
        <taxon>Flavobacteriales</taxon>
        <taxon>Flavobacteriaceae</taxon>
    </lineage>
</organism>
<dbReference type="OrthoDB" id="9807157at2"/>
<comment type="cofactor">
    <cofactor evidence="1">
        <name>pyridoxal 5'-phosphate</name>
        <dbReference type="ChEBI" id="CHEBI:597326"/>
    </cofactor>
</comment>
<dbReference type="InterPro" id="IPR015421">
    <property type="entry name" value="PyrdxlP-dep_Trfase_major"/>
</dbReference>
<dbReference type="PANTHER" id="PTHR13693">
    <property type="entry name" value="CLASS II AMINOTRANSFERASE/8-AMINO-7-OXONONANOATE SYNTHASE"/>
    <property type="match status" value="1"/>
</dbReference>
<evidence type="ECO:0000313" key="4">
    <source>
        <dbReference type="EMBL" id="TWO33266.1"/>
    </source>
</evidence>
<evidence type="ECO:0000313" key="5">
    <source>
        <dbReference type="Proteomes" id="UP000295814"/>
    </source>
</evidence>
<keyword evidence="5" id="KW-1185">Reference proteome</keyword>